<reference evidence="2 3" key="1">
    <citation type="submission" date="2017-07" db="EMBL/GenBank/DDBJ databases">
        <title>Draft whole genome sequences of clinical Proprionibacteriaceae strains.</title>
        <authorList>
            <person name="Bernier A.-M."/>
            <person name="Bernard K."/>
            <person name="Domingo M.-C."/>
        </authorList>
    </citation>
    <scope>NUCLEOTIDE SEQUENCE [LARGE SCALE GENOMIC DNA]</scope>
    <source>
        <strain evidence="2 3">NML 160184</strain>
    </source>
</reference>
<dbReference type="Gene3D" id="2.160.20.10">
    <property type="entry name" value="Single-stranded right-handed beta-helix, Pectin lyase-like"/>
    <property type="match status" value="1"/>
</dbReference>
<evidence type="ECO:0008006" key="4">
    <source>
        <dbReference type="Google" id="ProtNLM"/>
    </source>
</evidence>
<dbReference type="PANTHER" id="PTHR36453">
    <property type="entry name" value="SECRETED PROTEIN-RELATED"/>
    <property type="match status" value="1"/>
</dbReference>
<comment type="caution">
    <text evidence="2">The sequence shown here is derived from an EMBL/GenBank/DDBJ whole genome shotgun (WGS) entry which is preliminary data.</text>
</comment>
<gene>
    <name evidence="2" type="ORF">CGZ92_03990</name>
</gene>
<dbReference type="EMBL" id="NMVI01000011">
    <property type="protein sequence ID" value="OYN88870.1"/>
    <property type="molecule type" value="Genomic_DNA"/>
</dbReference>
<dbReference type="Proteomes" id="UP000216533">
    <property type="component" value="Unassembled WGS sequence"/>
</dbReference>
<dbReference type="InterPro" id="IPR012334">
    <property type="entry name" value="Pectin_lyas_fold"/>
</dbReference>
<dbReference type="AlphaFoldDB" id="A0A255EC81"/>
<dbReference type="SUPFAM" id="SSF51126">
    <property type="entry name" value="Pectin lyase-like"/>
    <property type="match status" value="1"/>
</dbReference>
<feature type="signal peptide" evidence="1">
    <location>
        <begin position="1"/>
        <end position="22"/>
    </location>
</feature>
<sequence>MRTVLTLLTAVVLAFGVMPSQAAAQQDLIIHVAPDGSDANSGTADAPIASINRANQIATEAAATGDIEVRLQPGTYELRNQKWTYPSAASVTFAARGGVATFTGNNNHQDYLLRIEPTERARNITLDGLAFRNATNGLRVMYADNVAIKRATFTEIGNAYGGDGVGYAGLQFQHVDGARVFSPVFTDMINSRNIGSIHAVYIANDADNVTILKPEIRRVTGDPLRFRNGSDSFHIIGGSIEQAGMFSAFSEFFNTNSDEARSLDARIIGTKVGQGYDAPYVFGTTGCYPSGSPVVMDPFCDITDGSRAA</sequence>
<name>A0A255EC81_9ACTN</name>
<dbReference type="RefSeq" id="WP_094450085.1">
    <property type="nucleotide sequence ID" value="NZ_NMVI01000011.1"/>
</dbReference>
<protein>
    <recommendedName>
        <fullName evidence="4">DUF1565 domain-containing protein</fullName>
    </recommendedName>
</protein>
<feature type="chain" id="PRO_5012716431" description="DUF1565 domain-containing protein" evidence="1">
    <location>
        <begin position="23"/>
        <end position="309"/>
    </location>
</feature>
<dbReference type="PANTHER" id="PTHR36453:SF1">
    <property type="entry name" value="RIGHT HANDED BETA HELIX DOMAIN-CONTAINING PROTEIN"/>
    <property type="match status" value="1"/>
</dbReference>
<organism evidence="2 3">
    <name type="scientific">Parenemella sanctibonifatiensis</name>
    <dbReference type="NCBI Taxonomy" id="2016505"/>
    <lineage>
        <taxon>Bacteria</taxon>
        <taxon>Bacillati</taxon>
        <taxon>Actinomycetota</taxon>
        <taxon>Actinomycetes</taxon>
        <taxon>Propionibacteriales</taxon>
        <taxon>Propionibacteriaceae</taxon>
        <taxon>Parenemella</taxon>
    </lineage>
</organism>
<keyword evidence="1" id="KW-0732">Signal</keyword>
<evidence type="ECO:0000313" key="2">
    <source>
        <dbReference type="EMBL" id="OYN88870.1"/>
    </source>
</evidence>
<evidence type="ECO:0000256" key="1">
    <source>
        <dbReference type="SAM" id="SignalP"/>
    </source>
</evidence>
<proteinExistence type="predicted"/>
<accession>A0A255EC81</accession>
<evidence type="ECO:0000313" key="3">
    <source>
        <dbReference type="Proteomes" id="UP000216533"/>
    </source>
</evidence>
<dbReference type="InterPro" id="IPR011050">
    <property type="entry name" value="Pectin_lyase_fold/virulence"/>
</dbReference>